<name>U7PQS0_SPOS1</name>
<keyword evidence="1" id="KW-0732">Signal</keyword>
<feature type="signal peptide" evidence="1">
    <location>
        <begin position="1"/>
        <end position="17"/>
    </location>
</feature>
<organism evidence="2 3">
    <name type="scientific">Sporothrix schenckii (strain ATCC 58251 / de Perez 2211183)</name>
    <name type="common">Rose-picker's disease fungus</name>
    <dbReference type="NCBI Taxonomy" id="1391915"/>
    <lineage>
        <taxon>Eukaryota</taxon>
        <taxon>Fungi</taxon>
        <taxon>Dikarya</taxon>
        <taxon>Ascomycota</taxon>
        <taxon>Pezizomycotina</taxon>
        <taxon>Sordariomycetes</taxon>
        <taxon>Sordariomycetidae</taxon>
        <taxon>Ophiostomatales</taxon>
        <taxon>Ophiostomataceae</taxon>
        <taxon>Sporothrix</taxon>
    </lineage>
</organism>
<gene>
    <name evidence="2" type="ORF">HMPREF1624_06413</name>
</gene>
<dbReference type="Proteomes" id="UP000018087">
    <property type="component" value="Unassembled WGS sequence"/>
</dbReference>
<evidence type="ECO:0000313" key="3">
    <source>
        <dbReference type="Proteomes" id="UP000018087"/>
    </source>
</evidence>
<sequence length="165" mass="16128">MVLVVSSFTVVAVSGLGAPVGGAAVSAAVSAGSTVTGIPVVTSVVALGEGALVGIGSLAGGSSSGIALATLAGPVGAAVVGYAALGSGTVVASWDCWKPIVRDPSTQPSRGISLGDLAAHPHVDSIVWSHGGDLVVANIFGERFHRRPVDVDGSLAFHASPLYSF</sequence>
<feature type="chain" id="PRO_5004687133" evidence="1">
    <location>
        <begin position="18"/>
        <end position="165"/>
    </location>
</feature>
<evidence type="ECO:0000256" key="1">
    <source>
        <dbReference type="SAM" id="SignalP"/>
    </source>
</evidence>
<reference evidence="3" key="1">
    <citation type="journal article" date="2014" name="Genome Announc.">
        <title>Genome sequence of the pathogenic fungus Sporothrix schenckii (ATCC 58251).</title>
        <authorList>
            <person name="Cuomo C.A."/>
            <person name="Rodriguez-Del Valle N."/>
            <person name="Perez-Sanchez L."/>
            <person name="Abouelleil A."/>
            <person name="Goldberg J."/>
            <person name="Young S."/>
            <person name="Zeng Q."/>
            <person name="Birren B.W."/>
        </authorList>
    </citation>
    <scope>NUCLEOTIDE SEQUENCE [LARGE SCALE GENOMIC DNA]</scope>
    <source>
        <strain evidence="3">ATCC 58251 / de Perez 2211183</strain>
    </source>
</reference>
<proteinExistence type="predicted"/>
<dbReference type="AlphaFoldDB" id="U7PQS0"/>
<keyword evidence="3" id="KW-1185">Reference proteome</keyword>
<dbReference type="EMBL" id="KI440848">
    <property type="protein sequence ID" value="ERS97084.1"/>
    <property type="molecule type" value="Genomic_DNA"/>
</dbReference>
<dbReference type="OrthoDB" id="3553439at2759"/>
<evidence type="ECO:0000313" key="2">
    <source>
        <dbReference type="EMBL" id="ERS97084.1"/>
    </source>
</evidence>
<accession>U7PQS0</accession>
<protein>
    <submittedName>
        <fullName evidence="2">Uncharacterized protein</fullName>
    </submittedName>
</protein>
<dbReference type="HOGENOM" id="CLU_133922_0_0_1"/>